<dbReference type="AlphaFoldDB" id="A0A931BNZ8"/>
<comment type="caution">
    <text evidence="3">The sequence shown here is derived from an EMBL/GenBank/DDBJ whole genome shotgun (WGS) entry which is preliminary data.</text>
</comment>
<dbReference type="SUPFAM" id="SSF56801">
    <property type="entry name" value="Acetyl-CoA synthetase-like"/>
    <property type="match status" value="1"/>
</dbReference>
<dbReference type="InterPro" id="IPR055377">
    <property type="entry name" value="GH3_M"/>
</dbReference>
<dbReference type="InterPro" id="IPR055378">
    <property type="entry name" value="GH3_C"/>
</dbReference>
<dbReference type="Pfam" id="PF23571">
    <property type="entry name" value="GH3_M"/>
    <property type="match status" value="1"/>
</dbReference>
<feature type="domain" description="GH3 middle" evidence="1">
    <location>
        <begin position="298"/>
        <end position="367"/>
    </location>
</feature>
<name>A0A931BNZ8_9BACT</name>
<keyword evidence="4" id="KW-1185">Reference proteome</keyword>
<gene>
    <name evidence="3" type="ORF">I2I01_14885</name>
</gene>
<evidence type="ECO:0000259" key="1">
    <source>
        <dbReference type="Pfam" id="PF23571"/>
    </source>
</evidence>
<protein>
    <submittedName>
        <fullName evidence="3">GH3 auxin-responsive promoter family protein</fullName>
    </submittedName>
</protein>
<organism evidence="3 4">
    <name type="scientific">Hymenobacter properus</name>
    <dbReference type="NCBI Taxonomy" id="2791026"/>
    <lineage>
        <taxon>Bacteria</taxon>
        <taxon>Pseudomonadati</taxon>
        <taxon>Bacteroidota</taxon>
        <taxon>Cytophagia</taxon>
        <taxon>Cytophagales</taxon>
        <taxon>Hymenobacteraceae</taxon>
        <taxon>Hymenobacter</taxon>
    </lineage>
</organism>
<dbReference type="InterPro" id="IPR004993">
    <property type="entry name" value="GH3"/>
</dbReference>
<dbReference type="Pfam" id="PF23572">
    <property type="entry name" value="GH3_C"/>
    <property type="match status" value="1"/>
</dbReference>
<evidence type="ECO:0000259" key="2">
    <source>
        <dbReference type="Pfam" id="PF23572"/>
    </source>
</evidence>
<feature type="domain" description="GH3 C-terminal" evidence="2">
    <location>
        <begin position="382"/>
        <end position="498"/>
    </location>
</feature>
<dbReference type="PANTHER" id="PTHR31901:SF9">
    <property type="entry name" value="GH3 DOMAIN-CONTAINING PROTEIN"/>
    <property type="match status" value="1"/>
</dbReference>
<accession>A0A931BNZ8</accession>
<proteinExistence type="predicted"/>
<dbReference type="PANTHER" id="PTHR31901">
    <property type="entry name" value="GH3 DOMAIN-CONTAINING PROTEIN"/>
    <property type="match status" value="1"/>
</dbReference>
<sequence>MLDQLLARAVQWSSLPRITRVQEQPDVLQARLLAHLLRRAQGTEWGRRYGYREQLSAAEFGRRVPVSTYEQLYPELEKVLRGQPDVLWPGCPLWFAKSSGTTNARSKYIPVTPEALQECHYRAGRDMLALSTHFYPQERLLAGKTLSLGGAHGPNPFRPQEPASQVGDVSAVIMAQLPGWAEGLRTPPLPLALLSEWEEKIERIAQHVLRQDVRVLAGVPTWMVVLLRRVVALAGAEHITQVWPQLRLFLHGAVAFGPYRELFRQLIPDARMRYLEIYNASEGYFALQDQPDSEDLLLLLDHGIYYEFLPADQWDAPDPRPIPLAEVELNRPYALVISTNAGLWRYLVGDTVRFTSRAPYRVRITGRTKHFLNAFGEEVVIENAEAAVAAASQATGVAVRDFTAAPVWFAADNAASRGGHEWAVEFASAARPDLAHFGAVLDAKLSELNSDYAAKRHRSLALAPPRVHAVPAGTFEAWLAGQGKLGGQHKVPRLLNSRDVLDAVLQTAAQLVGQVP</sequence>
<dbReference type="GO" id="GO:0016881">
    <property type="term" value="F:acid-amino acid ligase activity"/>
    <property type="evidence" value="ECO:0007669"/>
    <property type="project" value="TreeGrafter"/>
</dbReference>
<dbReference type="EMBL" id="JADQDP010000003">
    <property type="protein sequence ID" value="MBF9142930.1"/>
    <property type="molecule type" value="Genomic_DNA"/>
</dbReference>
<dbReference type="GO" id="GO:0005737">
    <property type="term" value="C:cytoplasm"/>
    <property type="evidence" value="ECO:0007669"/>
    <property type="project" value="TreeGrafter"/>
</dbReference>
<evidence type="ECO:0000313" key="3">
    <source>
        <dbReference type="EMBL" id="MBF9142930.1"/>
    </source>
</evidence>
<evidence type="ECO:0000313" key="4">
    <source>
        <dbReference type="Proteomes" id="UP000645610"/>
    </source>
</evidence>
<reference evidence="3 4" key="1">
    <citation type="submission" date="2020-11" db="EMBL/GenBank/DDBJ databases">
        <authorList>
            <person name="Kim M.K."/>
        </authorList>
    </citation>
    <scope>NUCLEOTIDE SEQUENCE [LARGE SCALE GENOMIC DNA]</scope>
    <source>
        <strain evidence="3 4">BT439</strain>
    </source>
</reference>
<dbReference type="Proteomes" id="UP000645610">
    <property type="component" value="Unassembled WGS sequence"/>
</dbReference>
<dbReference type="RefSeq" id="WP_196287266.1">
    <property type="nucleotide sequence ID" value="NZ_JADQDP010000003.1"/>
</dbReference>
<dbReference type="Pfam" id="PF03321">
    <property type="entry name" value="GH3"/>
    <property type="match status" value="1"/>
</dbReference>